<dbReference type="RefSeq" id="WP_244729078.1">
    <property type="nucleotide sequence ID" value="NZ_CP095045.1"/>
</dbReference>
<evidence type="ECO:0000313" key="2">
    <source>
        <dbReference type="Proteomes" id="UP000831786"/>
    </source>
</evidence>
<protein>
    <recommendedName>
        <fullName evidence="3">Phage protein</fullName>
    </recommendedName>
</protein>
<sequence length="103" mass="10681">MAPKVQTPVKGYTGKVAGVTFADGVGETEDPAALAYFERHGYEIGAGDEGKEPSPKEKLQAEAKALGLDDAGKVDELKARIAEHKAAAEKNDGGKGDEGKEPA</sequence>
<keyword evidence="2" id="KW-1185">Reference proteome</keyword>
<name>A0ABY4FPA6_9MICO</name>
<proteinExistence type="predicted"/>
<organism evidence="1 2">
    <name type="scientific">Leucobacter allii</name>
    <dbReference type="NCBI Taxonomy" id="2932247"/>
    <lineage>
        <taxon>Bacteria</taxon>
        <taxon>Bacillati</taxon>
        <taxon>Actinomycetota</taxon>
        <taxon>Actinomycetes</taxon>
        <taxon>Micrococcales</taxon>
        <taxon>Microbacteriaceae</taxon>
        <taxon>Leucobacter</taxon>
    </lineage>
</organism>
<dbReference type="Proteomes" id="UP000831786">
    <property type="component" value="Chromosome"/>
</dbReference>
<reference evidence="1 2" key="1">
    <citation type="submission" date="2022-04" db="EMBL/GenBank/DDBJ databases">
        <title>Leucobacter sp. isolated from rhizosphere of garlic.</title>
        <authorList>
            <person name="Won M."/>
            <person name="Lee C.-M."/>
            <person name="Woen H.-Y."/>
            <person name="Kwon S.-W."/>
        </authorList>
    </citation>
    <scope>NUCLEOTIDE SEQUENCE [LARGE SCALE GENOMIC DNA]</scope>
    <source>
        <strain evidence="1 2">H21R-40</strain>
    </source>
</reference>
<dbReference type="EMBL" id="CP095045">
    <property type="protein sequence ID" value="UOQ58102.1"/>
    <property type="molecule type" value="Genomic_DNA"/>
</dbReference>
<evidence type="ECO:0008006" key="3">
    <source>
        <dbReference type="Google" id="ProtNLM"/>
    </source>
</evidence>
<accession>A0ABY4FPA6</accession>
<evidence type="ECO:0000313" key="1">
    <source>
        <dbReference type="EMBL" id="UOQ58102.1"/>
    </source>
</evidence>
<gene>
    <name evidence="1" type="ORF">MUN78_04450</name>
</gene>